<dbReference type="InterPro" id="IPR001314">
    <property type="entry name" value="Peptidase_S1A"/>
</dbReference>
<evidence type="ECO:0000256" key="2">
    <source>
        <dbReference type="ARBA" id="ARBA00022670"/>
    </source>
</evidence>
<dbReference type="PRINTS" id="PR00722">
    <property type="entry name" value="CHYMOTRYPSIN"/>
</dbReference>
<dbReference type="InterPro" id="IPR043504">
    <property type="entry name" value="Peptidase_S1_PA_chymotrypsin"/>
</dbReference>
<dbReference type="GO" id="GO:0004252">
    <property type="term" value="F:serine-type endopeptidase activity"/>
    <property type="evidence" value="ECO:0007669"/>
    <property type="project" value="InterPro"/>
</dbReference>
<dbReference type="InterPro" id="IPR033116">
    <property type="entry name" value="TRYPSIN_SER"/>
</dbReference>
<feature type="domain" description="Peptidase S1" evidence="8">
    <location>
        <begin position="98"/>
        <end position="384"/>
    </location>
</feature>
<dbReference type="SUPFAM" id="SSF50494">
    <property type="entry name" value="Trypsin-like serine proteases"/>
    <property type="match status" value="1"/>
</dbReference>
<dbReference type="InterPro" id="IPR050430">
    <property type="entry name" value="Peptidase_S1"/>
</dbReference>
<dbReference type="SMART" id="SM00020">
    <property type="entry name" value="Tryp_SPc"/>
    <property type="match status" value="1"/>
</dbReference>
<dbReference type="Gene3D" id="2.40.10.10">
    <property type="entry name" value="Trypsin-like serine proteases"/>
    <property type="match status" value="1"/>
</dbReference>
<evidence type="ECO:0000256" key="4">
    <source>
        <dbReference type="ARBA" id="ARBA00022825"/>
    </source>
</evidence>
<dbReference type="FunFam" id="2.40.10.10:FF:000068">
    <property type="entry name" value="transmembrane protease serine 2"/>
    <property type="match status" value="1"/>
</dbReference>
<dbReference type="AlphaFoldDB" id="A0A7R9BN57"/>
<evidence type="ECO:0000313" key="10">
    <source>
        <dbReference type="Proteomes" id="UP000678499"/>
    </source>
</evidence>
<dbReference type="EMBL" id="OA882980">
    <property type="protein sequence ID" value="CAD7277562.1"/>
    <property type="molecule type" value="Genomic_DNA"/>
</dbReference>
<organism evidence="9">
    <name type="scientific">Notodromas monacha</name>
    <dbReference type="NCBI Taxonomy" id="399045"/>
    <lineage>
        <taxon>Eukaryota</taxon>
        <taxon>Metazoa</taxon>
        <taxon>Ecdysozoa</taxon>
        <taxon>Arthropoda</taxon>
        <taxon>Crustacea</taxon>
        <taxon>Oligostraca</taxon>
        <taxon>Ostracoda</taxon>
        <taxon>Podocopa</taxon>
        <taxon>Podocopida</taxon>
        <taxon>Cypridocopina</taxon>
        <taxon>Cypridoidea</taxon>
        <taxon>Cyprididae</taxon>
        <taxon>Notodromas</taxon>
    </lineage>
</organism>
<keyword evidence="2 6" id="KW-0645">Protease</keyword>
<keyword evidence="5" id="KW-1015">Disulfide bond</keyword>
<evidence type="ECO:0000259" key="8">
    <source>
        <dbReference type="PROSITE" id="PS50240"/>
    </source>
</evidence>
<dbReference type="GO" id="GO:0006508">
    <property type="term" value="P:proteolysis"/>
    <property type="evidence" value="ECO:0007669"/>
    <property type="project" value="UniProtKB-KW"/>
</dbReference>
<dbReference type="CDD" id="cd00190">
    <property type="entry name" value="Tryp_SPc"/>
    <property type="match status" value="1"/>
</dbReference>
<dbReference type="PROSITE" id="PS00135">
    <property type="entry name" value="TRYPSIN_SER"/>
    <property type="match status" value="1"/>
</dbReference>
<dbReference type="PANTHER" id="PTHR24276">
    <property type="entry name" value="POLYSERASE-RELATED"/>
    <property type="match status" value="1"/>
</dbReference>
<keyword evidence="4 6" id="KW-0720">Serine protease</keyword>
<reference evidence="9" key="1">
    <citation type="submission" date="2020-11" db="EMBL/GenBank/DDBJ databases">
        <authorList>
            <person name="Tran Van P."/>
        </authorList>
    </citation>
    <scope>NUCLEOTIDE SEQUENCE</scope>
</reference>
<evidence type="ECO:0000313" key="9">
    <source>
        <dbReference type="EMBL" id="CAD7277562.1"/>
    </source>
</evidence>
<evidence type="ECO:0000256" key="5">
    <source>
        <dbReference type="ARBA" id="ARBA00023157"/>
    </source>
</evidence>
<keyword evidence="3 6" id="KW-0378">Hydrolase</keyword>
<evidence type="ECO:0000256" key="3">
    <source>
        <dbReference type="ARBA" id="ARBA00022801"/>
    </source>
</evidence>
<proteinExistence type="inferred from homology"/>
<dbReference type="PROSITE" id="PS50240">
    <property type="entry name" value="TRYPSIN_DOM"/>
    <property type="match status" value="1"/>
</dbReference>
<dbReference type="Pfam" id="PF00089">
    <property type="entry name" value="Trypsin"/>
    <property type="match status" value="1"/>
</dbReference>
<keyword evidence="10" id="KW-1185">Reference proteome</keyword>
<sequence>MLARHLPSLESHLRRAATSSVQDSEWLTPAAPRAVRDKELATLARFIKKLRTQQCTNVVDGATADGTHGRHRGSDNYAGHMMRQASSPADDEGDTPVIINGQKVANRNLAPWMVYLEALNSGICGGSLITNQVILTAAHCVTSKDATTGVLTKASSVSYTIGGLTSLSGDESAETGEFTGTQTANGIKVHEQYTESDLRYDLALVKLATPIAATTSTISPITLAAPDFNAEGLGVTVIGWGVTQTGDVSADLLSAATDVRSNAVCESYWNCPGQTANYDSGFQLCFSGHGINGVCSGDSGGPVVTQLGSSAVQLAVNSFVRPGTADAGPCPVVTNKSKMSAAFLQFFRAIFGTGTRAASECGINTPAVGPKIAAHRNWIDTNAANLAA</sequence>
<dbReference type="EMBL" id="CAJPEX010000943">
    <property type="protein sequence ID" value="CAG0917714.1"/>
    <property type="molecule type" value="Genomic_DNA"/>
</dbReference>
<gene>
    <name evidence="9" type="ORF">NMOB1V02_LOCUS5292</name>
</gene>
<protein>
    <recommendedName>
        <fullName evidence="8">Peptidase S1 domain-containing protein</fullName>
    </recommendedName>
</protein>
<dbReference type="InterPro" id="IPR001254">
    <property type="entry name" value="Trypsin_dom"/>
</dbReference>
<dbReference type="Proteomes" id="UP000678499">
    <property type="component" value="Unassembled WGS sequence"/>
</dbReference>
<dbReference type="PROSITE" id="PS00134">
    <property type="entry name" value="TRYPSIN_HIS"/>
    <property type="match status" value="1"/>
</dbReference>
<evidence type="ECO:0000256" key="6">
    <source>
        <dbReference type="RuleBase" id="RU363034"/>
    </source>
</evidence>
<dbReference type="InterPro" id="IPR009003">
    <property type="entry name" value="Peptidase_S1_PA"/>
</dbReference>
<dbReference type="OrthoDB" id="6748788at2759"/>
<name>A0A7R9BN57_9CRUS</name>
<evidence type="ECO:0000256" key="7">
    <source>
        <dbReference type="SAM" id="MobiDB-lite"/>
    </source>
</evidence>
<dbReference type="PANTHER" id="PTHR24276:SF91">
    <property type="entry name" value="AT26814P-RELATED"/>
    <property type="match status" value="1"/>
</dbReference>
<dbReference type="InterPro" id="IPR018114">
    <property type="entry name" value="TRYPSIN_HIS"/>
</dbReference>
<evidence type="ECO:0000256" key="1">
    <source>
        <dbReference type="ARBA" id="ARBA00007664"/>
    </source>
</evidence>
<comment type="similarity">
    <text evidence="1">Belongs to the peptidase S1 family.</text>
</comment>
<feature type="region of interest" description="Disordered" evidence="7">
    <location>
        <begin position="61"/>
        <end position="94"/>
    </location>
</feature>
<accession>A0A7R9BN57</accession>